<evidence type="ECO:0008006" key="3">
    <source>
        <dbReference type="Google" id="ProtNLM"/>
    </source>
</evidence>
<protein>
    <recommendedName>
        <fullName evidence="3">Pherophorin domain-containing protein</fullName>
    </recommendedName>
</protein>
<sequence length="71" mass="7299">MSKSSLLQGANSLAAYLPGGTYLSFTVLVQITAPIKSNCVGPDDTHADCTCSGKLCGSPGRSLTRRSDHAA</sequence>
<dbReference type="EMBL" id="CP126215">
    <property type="protein sequence ID" value="WIA16812.1"/>
    <property type="molecule type" value="Genomic_DNA"/>
</dbReference>
<evidence type="ECO:0000313" key="2">
    <source>
        <dbReference type="Proteomes" id="UP001244341"/>
    </source>
</evidence>
<name>A0ABY8U6B5_TETOB</name>
<organism evidence="1 2">
    <name type="scientific">Tetradesmus obliquus</name>
    <name type="common">Green alga</name>
    <name type="synonym">Acutodesmus obliquus</name>
    <dbReference type="NCBI Taxonomy" id="3088"/>
    <lineage>
        <taxon>Eukaryota</taxon>
        <taxon>Viridiplantae</taxon>
        <taxon>Chlorophyta</taxon>
        <taxon>core chlorophytes</taxon>
        <taxon>Chlorophyceae</taxon>
        <taxon>CS clade</taxon>
        <taxon>Sphaeropleales</taxon>
        <taxon>Scenedesmaceae</taxon>
        <taxon>Tetradesmus</taxon>
    </lineage>
</organism>
<dbReference type="Proteomes" id="UP001244341">
    <property type="component" value="Chromosome 8b"/>
</dbReference>
<proteinExistence type="predicted"/>
<accession>A0ABY8U6B5</accession>
<gene>
    <name evidence="1" type="ORF">OEZ85_013751</name>
</gene>
<keyword evidence="2" id="KW-1185">Reference proteome</keyword>
<evidence type="ECO:0000313" key="1">
    <source>
        <dbReference type="EMBL" id="WIA16812.1"/>
    </source>
</evidence>
<reference evidence="1 2" key="1">
    <citation type="submission" date="2023-05" db="EMBL/GenBank/DDBJ databases">
        <title>A 100% complete, gapless, phased diploid assembly of the Scenedesmus obliquus UTEX 3031 genome.</title>
        <authorList>
            <person name="Biondi T.C."/>
            <person name="Hanschen E.R."/>
            <person name="Kwon T."/>
            <person name="Eng W."/>
            <person name="Kruse C.P.S."/>
            <person name="Koehler S.I."/>
            <person name="Kunde Y."/>
            <person name="Gleasner C.D."/>
            <person name="You Mak K.T."/>
            <person name="Polle J."/>
            <person name="Hovde B.T."/>
            <person name="Starkenburg S.R."/>
        </authorList>
    </citation>
    <scope>NUCLEOTIDE SEQUENCE [LARGE SCALE GENOMIC DNA]</scope>
    <source>
        <strain evidence="1 2">DOE0152z</strain>
    </source>
</reference>